<dbReference type="InterPro" id="IPR036249">
    <property type="entry name" value="Thioredoxin-like_sf"/>
</dbReference>
<protein>
    <submittedName>
        <fullName evidence="4">Glutathione S-transferase family protein</fullName>
    </submittedName>
</protein>
<proteinExistence type="inferred from homology"/>
<dbReference type="SFLD" id="SFLDG00358">
    <property type="entry name" value="Main_(cytGST)"/>
    <property type="match status" value="1"/>
</dbReference>
<accession>A0A6N9SWU8</accession>
<dbReference type="Pfam" id="PF00043">
    <property type="entry name" value="GST_C"/>
    <property type="match status" value="1"/>
</dbReference>
<dbReference type="EMBL" id="JAAAMG010000001">
    <property type="protein sequence ID" value="NDW03261.1"/>
    <property type="molecule type" value="Genomic_DNA"/>
</dbReference>
<dbReference type="SFLD" id="SFLDS00019">
    <property type="entry name" value="Glutathione_Transferase_(cytos"/>
    <property type="match status" value="1"/>
</dbReference>
<dbReference type="PANTHER" id="PTHR44051">
    <property type="entry name" value="GLUTATHIONE S-TRANSFERASE-RELATED"/>
    <property type="match status" value="1"/>
</dbReference>
<evidence type="ECO:0000313" key="4">
    <source>
        <dbReference type="EMBL" id="NDW03261.1"/>
    </source>
</evidence>
<dbReference type="Gene3D" id="3.40.30.10">
    <property type="entry name" value="Glutaredoxin"/>
    <property type="match status" value="1"/>
</dbReference>
<feature type="domain" description="GST C-terminal" evidence="3">
    <location>
        <begin position="84"/>
        <end position="206"/>
    </location>
</feature>
<dbReference type="InterPro" id="IPR040079">
    <property type="entry name" value="Glutathione_S-Trfase"/>
</dbReference>
<evidence type="ECO:0000313" key="5">
    <source>
        <dbReference type="Proteomes" id="UP000469011"/>
    </source>
</evidence>
<dbReference type="SUPFAM" id="SSF52833">
    <property type="entry name" value="Thioredoxin-like"/>
    <property type="match status" value="1"/>
</dbReference>
<dbReference type="Proteomes" id="UP000469011">
    <property type="component" value="Unassembled WGS sequence"/>
</dbReference>
<dbReference type="RefSeq" id="WP_163460850.1">
    <property type="nucleotide sequence ID" value="NZ_JAAAMG010000001.1"/>
</dbReference>
<evidence type="ECO:0000256" key="1">
    <source>
        <dbReference type="RuleBase" id="RU003494"/>
    </source>
</evidence>
<evidence type="ECO:0000259" key="2">
    <source>
        <dbReference type="PROSITE" id="PS50404"/>
    </source>
</evidence>
<dbReference type="GO" id="GO:0016740">
    <property type="term" value="F:transferase activity"/>
    <property type="evidence" value="ECO:0007669"/>
    <property type="project" value="UniProtKB-KW"/>
</dbReference>
<gene>
    <name evidence="4" type="ORF">GTK09_02370</name>
</gene>
<dbReference type="Pfam" id="PF02798">
    <property type="entry name" value="GST_N"/>
    <property type="match status" value="1"/>
</dbReference>
<dbReference type="SUPFAM" id="SSF47616">
    <property type="entry name" value="GST C-terminal domain-like"/>
    <property type="match status" value="1"/>
</dbReference>
<name>A0A6N9SWU8_9HYPH</name>
<feature type="domain" description="GST N-terminal" evidence="2">
    <location>
        <begin position="1"/>
        <end position="82"/>
    </location>
</feature>
<reference evidence="4 5" key="1">
    <citation type="submission" date="2020-01" db="EMBL/GenBank/DDBJ databases">
        <title>Jiella pacifica sp. nov.</title>
        <authorList>
            <person name="Xue Z."/>
            <person name="Zhu S."/>
            <person name="Chen J."/>
            <person name="Yang J."/>
        </authorList>
    </citation>
    <scope>NUCLEOTIDE SEQUENCE [LARGE SCALE GENOMIC DNA]</scope>
    <source>
        <strain evidence="4 5">40Bstr34</strain>
    </source>
</reference>
<dbReference type="AlphaFoldDB" id="A0A6N9SWU8"/>
<organism evidence="4 5">
    <name type="scientific">Jiella pacifica</name>
    <dbReference type="NCBI Taxonomy" id="2696469"/>
    <lineage>
        <taxon>Bacteria</taxon>
        <taxon>Pseudomonadati</taxon>
        <taxon>Pseudomonadota</taxon>
        <taxon>Alphaproteobacteria</taxon>
        <taxon>Hyphomicrobiales</taxon>
        <taxon>Aurantimonadaceae</taxon>
        <taxon>Jiella</taxon>
    </lineage>
</organism>
<dbReference type="InterPro" id="IPR010987">
    <property type="entry name" value="Glutathione-S-Trfase_C-like"/>
</dbReference>
<dbReference type="InterPro" id="IPR036282">
    <property type="entry name" value="Glutathione-S-Trfase_C_sf"/>
</dbReference>
<dbReference type="InterPro" id="IPR004046">
    <property type="entry name" value="GST_C"/>
</dbReference>
<dbReference type="CDD" id="cd03056">
    <property type="entry name" value="GST_N_4"/>
    <property type="match status" value="1"/>
</dbReference>
<dbReference type="PROSITE" id="PS50405">
    <property type="entry name" value="GST_CTER"/>
    <property type="match status" value="1"/>
</dbReference>
<dbReference type="PANTHER" id="PTHR44051:SF2">
    <property type="entry name" value="HYPOTHETICAL GLUTATHIONE S-TRANSFERASE LIKE PROTEIN"/>
    <property type="match status" value="1"/>
</dbReference>
<dbReference type="PROSITE" id="PS50404">
    <property type="entry name" value="GST_NTER"/>
    <property type="match status" value="1"/>
</dbReference>
<evidence type="ECO:0000259" key="3">
    <source>
        <dbReference type="PROSITE" id="PS50405"/>
    </source>
</evidence>
<comment type="similarity">
    <text evidence="1">Belongs to the GST superfamily.</text>
</comment>
<keyword evidence="4" id="KW-0808">Transferase</keyword>
<sequence>MITIYGMPDSGNCYKPRLLCALTGRPFRHVGVSTEDGGTQQPGYLAKNANGKVPLLELEDGRCLPESNAMLFYLGEETAFVPADPFDRAAMLSWMFFEQYSHEPHVAVRRSLRIYPRLAAYATEERLAATMTGGLKALAVMERRLAGQDWLAGSAASLADIALYAYTHVAEEGGFDLSAFPAIGAWLTRIEALPGHRPMNWLPEAA</sequence>
<dbReference type="Gene3D" id="1.20.1050.10">
    <property type="match status" value="1"/>
</dbReference>
<comment type="caution">
    <text evidence="4">The sequence shown here is derived from an EMBL/GenBank/DDBJ whole genome shotgun (WGS) entry which is preliminary data.</text>
</comment>
<dbReference type="InterPro" id="IPR004045">
    <property type="entry name" value="Glutathione_S-Trfase_N"/>
</dbReference>
<keyword evidence="5" id="KW-1185">Reference proteome</keyword>